<evidence type="ECO:0000313" key="5">
    <source>
        <dbReference type="Proteomes" id="UP001182556"/>
    </source>
</evidence>
<reference evidence="4" key="1">
    <citation type="submission" date="2023-02" db="EMBL/GenBank/DDBJ databases">
        <title>Identification and recombinant expression of a fungal hydrolase from Papiliotrema laurentii that hydrolyzes apple cutin and clears colloidal polyester polyurethane.</title>
        <authorList>
            <consortium name="DOE Joint Genome Institute"/>
            <person name="Roman V.A."/>
            <person name="Bojanowski C."/>
            <person name="Crable B.R."/>
            <person name="Wagner D.N."/>
            <person name="Hung C.S."/>
            <person name="Nadeau L.J."/>
            <person name="Schratz L."/>
            <person name="Haridas S."/>
            <person name="Pangilinan J."/>
            <person name="Lipzen A."/>
            <person name="Na H."/>
            <person name="Yan M."/>
            <person name="Ng V."/>
            <person name="Grigoriev I.V."/>
            <person name="Spatafora J.W."/>
            <person name="Barlow D."/>
            <person name="Biffinger J."/>
            <person name="Kelley-Loughnane N."/>
            <person name="Varaljay V.A."/>
            <person name="Crookes-Goodson W.J."/>
        </authorList>
    </citation>
    <scope>NUCLEOTIDE SEQUENCE</scope>
    <source>
        <strain evidence="4">5307AH</strain>
    </source>
</reference>
<keyword evidence="2" id="KW-1133">Transmembrane helix</keyword>
<dbReference type="InterPro" id="IPR022703">
    <property type="entry name" value="DUF3533"/>
</dbReference>
<gene>
    <name evidence="4" type="ORF">DB88DRAFT_492887</name>
</gene>
<proteinExistence type="predicted"/>
<evidence type="ECO:0000259" key="3">
    <source>
        <dbReference type="Pfam" id="PF12051"/>
    </source>
</evidence>
<feature type="transmembrane region" description="Helical" evidence="2">
    <location>
        <begin position="398"/>
        <end position="416"/>
    </location>
</feature>
<comment type="caution">
    <text evidence="4">The sequence shown here is derived from an EMBL/GenBank/DDBJ whole genome shotgun (WGS) entry which is preliminary data.</text>
</comment>
<feature type="domain" description="DUF3533" evidence="3">
    <location>
        <begin position="101"/>
        <end position="466"/>
    </location>
</feature>
<sequence>MTTLELSRPASMEDQATYHASTSRPGPSEHRPSWSSAKTVKDGTDTPLSCQSTVGGLQETPLEGNEKERDQRQLEPFGYGFFAPELAEMRKTVYKILGVSMVITIFVMWTCLPLYWGSLWKSNQYTHNLTVRVLNYDQSSIGNGVASSLLSETALKFFPGDTAEFPTPDSIAHDVIQEGVWATIAINPNVTSSLAAARSVGDAQYSPTSAITVYYTQARQETANNNYLVPLMQAALKTALAKVTAQSVADFISANSGNQTAMENLARAPLTINPAVSYTMNNLRPYNQPVASAITLVGLIYMLIFAVIMTMVNNVCRQTIGPYLTTRSYIIYRLVSPMALFLVLSFFFAMISLPFDVKFDAHYTYVGGFFLWAFTVFLGMASTGLAAEFAITVLTDKFLAYFMIPLIIANVSVASMPHELQPAIFRYGAAMPFYNVSRVVRTIIFDTKNEIAKNLGILLAWTVLSFITISLATWLGRRREMRLRARELEGEQVSEKRV</sequence>
<dbReference type="Proteomes" id="UP001182556">
    <property type="component" value="Unassembled WGS sequence"/>
</dbReference>
<feature type="compositionally biased region" description="Polar residues" evidence="1">
    <location>
        <begin position="46"/>
        <end position="55"/>
    </location>
</feature>
<dbReference type="PANTHER" id="PTHR34814">
    <property type="entry name" value="NITROSOGUANIDINE RESISTANCE PROTEIN SNG1"/>
    <property type="match status" value="1"/>
</dbReference>
<name>A0AAD9CY08_PAPLA</name>
<feature type="transmembrane region" description="Helical" evidence="2">
    <location>
        <begin position="455"/>
        <end position="476"/>
    </location>
</feature>
<feature type="region of interest" description="Disordered" evidence="1">
    <location>
        <begin position="1"/>
        <end position="70"/>
    </location>
</feature>
<evidence type="ECO:0000256" key="2">
    <source>
        <dbReference type="SAM" id="Phobius"/>
    </source>
</evidence>
<dbReference type="Pfam" id="PF12051">
    <property type="entry name" value="DUF3533"/>
    <property type="match status" value="1"/>
</dbReference>
<dbReference type="PANTHER" id="PTHR34814:SF1">
    <property type="entry name" value="NITROSOGUANIDINE RESISTANCE PROTEIN SNG1"/>
    <property type="match status" value="1"/>
</dbReference>
<organism evidence="4 5">
    <name type="scientific">Papiliotrema laurentii</name>
    <name type="common">Cryptococcus laurentii</name>
    <dbReference type="NCBI Taxonomy" id="5418"/>
    <lineage>
        <taxon>Eukaryota</taxon>
        <taxon>Fungi</taxon>
        <taxon>Dikarya</taxon>
        <taxon>Basidiomycota</taxon>
        <taxon>Agaricomycotina</taxon>
        <taxon>Tremellomycetes</taxon>
        <taxon>Tremellales</taxon>
        <taxon>Rhynchogastremaceae</taxon>
        <taxon>Papiliotrema</taxon>
    </lineage>
</organism>
<dbReference type="InterPro" id="IPR053001">
    <property type="entry name" value="MNNG_permease-like"/>
</dbReference>
<keyword evidence="2" id="KW-0472">Membrane</keyword>
<accession>A0AAD9CY08</accession>
<protein>
    <submittedName>
        <fullName evidence="4">Response to drug-related protein</fullName>
    </submittedName>
</protein>
<feature type="transmembrane region" description="Helical" evidence="2">
    <location>
        <begin position="290"/>
        <end position="309"/>
    </location>
</feature>
<evidence type="ECO:0000313" key="4">
    <source>
        <dbReference type="EMBL" id="KAK1922839.1"/>
    </source>
</evidence>
<feature type="transmembrane region" description="Helical" evidence="2">
    <location>
        <begin position="96"/>
        <end position="116"/>
    </location>
</feature>
<dbReference type="AlphaFoldDB" id="A0AAD9CY08"/>
<dbReference type="GO" id="GO:0016020">
    <property type="term" value="C:membrane"/>
    <property type="evidence" value="ECO:0007669"/>
    <property type="project" value="TreeGrafter"/>
</dbReference>
<keyword evidence="2" id="KW-0812">Transmembrane</keyword>
<feature type="transmembrane region" description="Helical" evidence="2">
    <location>
        <begin position="363"/>
        <end position="386"/>
    </location>
</feature>
<evidence type="ECO:0000256" key="1">
    <source>
        <dbReference type="SAM" id="MobiDB-lite"/>
    </source>
</evidence>
<feature type="transmembrane region" description="Helical" evidence="2">
    <location>
        <begin position="330"/>
        <end position="351"/>
    </location>
</feature>
<keyword evidence="5" id="KW-1185">Reference proteome</keyword>
<dbReference type="EMBL" id="JAODAN010000007">
    <property type="protein sequence ID" value="KAK1922839.1"/>
    <property type="molecule type" value="Genomic_DNA"/>
</dbReference>